<dbReference type="Proteomes" id="UP001295469">
    <property type="component" value="Chromosome C07"/>
</dbReference>
<dbReference type="AlphaFoldDB" id="A0A816MAT8"/>
<dbReference type="Pfam" id="PF21530">
    <property type="entry name" value="Pif1_2B_dom"/>
    <property type="match status" value="1"/>
</dbReference>
<evidence type="ECO:0000259" key="2">
    <source>
        <dbReference type="Pfam" id="PF05970"/>
    </source>
</evidence>
<accession>A0A816MAT8</accession>
<feature type="domain" description="DNA helicase Pif1-like 2B" evidence="4">
    <location>
        <begin position="704"/>
        <end position="750"/>
    </location>
</feature>
<dbReference type="InterPro" id="IPR049163">
    <property type="entry name" value="Pif1-like_2B_dom"/>
</dbReference>
<dbReference type="SUPFAM" id="SSF52540">
    <property type="entry name" value="P-loop containing nucleoside triphosphate hydrolases"/>
    <property type="match status" value="2"/>
</dbReference>
<keyword evidence="1" id="KW-0347">Helicase</keyword>
<evidence type="ECO:0000259" key="4">
    <source>
        <dbReference type="Pfam" id="PF21530"/>
    </source>
</evidence>
<dbReference type="InterPro" id="IPR027417">
    <property type="entry name" value="P-loop_NTPase"/>
</dbReference>
<organism evidence="5">
    <name type="scientific">Brassica napus</name>
    <name type="common">Rape</name>
    <dbReference type="NCBI Taxonomy" id="3708"/>
    <lineage>
        <taxon>Eukaryota</taxon>
        <taxon>Viridiplantae</taxon>
        <taxon>Streptophyta</taxon>
        <taxon>Embryophyta</taxon>
        <taxon>Tracheophyta</taxon>
        <taxon>Spermatophyta</taxon>
        <taxon>Magnoliopsida</taxon>
        <taxon>eudicotyledons</taxon>
        <taxon>Gunneridae</taxon>
        <taxon>Pentapetalae</taxon>
        <taxon>rosids</taxon>
        <taxon>malvids</taxon>
        <taxon>Brassicales</taxon>
        <taxon>Brassicaceae</taxon>
        <taxon>Brassiceae</taxon>
        <taxon>Brassica</taxon>
    </lineage>
</organism>
<comment type="cofactor">
    <cofactor evidence="1">
        <name>Mg(2+)</name>
        <dbReference type="ChEBI" id="CHEBI:18420"/>
    </cofactor>
</comment>
<dbReference type="GO" id="GO:0006310">
    <property type="term" value="P:DNA recombination"/>
    <property type="evidence" value="ECO:0007669"/>
    <property type="project" value="UniProtKB-KW"/>
</dbReference>
<dbReference type="Gene3D" id="3.40.50.300">
    <property type="entry name" value="P-loop containing nucleotide triphosphate hydrolases"/>
    <property type="match status" value="1"/>
</dbReference>
<dbReference type="Pfam" id="PF05970">
    <property type="entry name" value="PIF1"/>
    <property type="match status" value="1"/>
</dbReference>
<dbReference type="EMBL" id="HG994371">
    <property type="protein sequence ID" value="CAF1968935.1"/>
    <property type="molecule type" value="Genomic_DNA"/>
</dbReference>
<evidence type="ECO:0000313" key="5">
    <source>
        <dbReference type="EMBL" id="CAF1968935.1"/>
    </source>
</evidence>
<keyword evidence="1" id="KW-0547">Nucleotide-binding</keyword>
<dbReference type="GO" id="GO:0000723">
    <property type="term" value="P:telomere maintenance"/>
    <property type="evidence" value="ECO:0007669"/>
    <property type="project" value="InterPro"/>
</dbReference>
<dbReference type="InterPro" id="IPR025476">
    <property type="entry name" value="Helitron_helicase-like"/>
</dbReference>
<feature type="non-terminal residue" evidence="5">
    <location>
        <position position="1"/>
    </location>
</feature>
<dbReference type="EC" id="5.6.2.3" evidence="1"/>
<proteinExistence type="inferred from homology"/>
<keyword evidence="1" id="KW-0067">ATP-binding</keyword>
<dbReference type="Pfam" id="PF14214">
    <property type="entry name" value="Helitron_like_N"/>
    <property type="match status" value="1"/>
</dbReference>
<name>A0A816MAT8_BRANA</name>
<sequence>MGATVDQSVTGTAGPFSYRVHGQIIHRIGSLLPNNGKLPEYLQLYIFDTGNELENRKKAFTKDASTLALADAIILELIKMLDNHNHLARTFRHARDRIQDAAVSQFKITLVSQPNRGRQYDLPTASEIGGLVVGDITASTVGRDIVVELKSSSLQRISDLHPLMMSLQYPLLFPYGEPGYHERLPYEEEAGAELYNNVCDAVENGDADATQLGKKVILPSSFTAGPRYMAEKYQDAMAICRWYGNPHLFITVTANPNWVELKYHLDAYGGESGNSRPDLECRIFKIKLDEMISDFKKGIYFPKPDAVVYTTEFQKRGLPHAYILLCSTLCLSWINSLRSTSRQWLITLICQDRNNPFLSEINDTVLQQELNYDVQKEAETHGILFDAMNQDQRIVYNAFLESIRDQSGRLFFVYGAGGTGKTYLYRTLIASLRSTGKVVIPVATAGIAALLLPGGRTAHSRFKLPLTLDDHSMCNIHRGSSLATLLSKADLIIWDEAPMAHRHAFETLDRSLRDLLSHEDPLSADKPFGGKTVLLGGDFRQILPVVPHGKRSDTVLASLSKSYLWNLAKVFTLSINMRLRQEDKDFAKWILEVGDGDAETIDSHKVKHDDGDQIIVDESFLIPKSDFPHEVLASAAYPNFLHNYRNKDYLRERAVLTPTNSTIHEVNSYLLSQVPSQAREYLSSDSVEVEATPDDDWTRNYPQEYLNSLEFPGLPNHRLCLKVGAPVMMLRNLNQDHGLCNGTRMVVSKLDDRIIEVEIMTGSEAGERILLPRIQLSPTDTIHPFTFRRRQYPGQLYVAMSRVTTPG</sequence>
<dbReference type="PANTHER" id="PTHR10492:SF90">
    <property type="entry name" value="ATP-DEPENDENT DNA HELICASE"/>
    <property type="match status" value="1"/>
</dbReference>
<evidence type="ECO:0000256" key="1">
    <source>
        <dbReference type="RuleBase" id="RU363044"/>
    </source>
</evidence>
<dbReference type="InterPro" id="IPR010285">
    <property type="entry name" value="DNA_helicase_pif1-like_DEAD"/>
</dbReference>
<gene>
    <name evidence="5" type="ORF">DARMORV10_C07P15510.1</name>
</gene>
<comment type="catalytic activity">
    <reaction evidence="1">
        <text>ATP + H2O = ADP + phosphate + H(+)</text>
        <dbReference type="Rhea" id="RHEA:13065"/>
        <dbReference type="ChEBI" id="CHEBI:15377"/>
        <dbReference type="ChEBI" id="CHEBI:15378"/>
        <dbReference type="ChEBI" id="CHEBI:30616"/>
        <dbReference type="ChEBI" id="CHEBI:43474"/>
        <dbReference type="ChEBI" id="CHEBI:456216"/>
        <dbReference type="EC" id="5.6.2.3"/>
    </reaction>
</comment>
<keyword evidence="1" id="KW-0234">DNA repair</keyword>
<feature type="domain" description="DNA helicase Pif1-like DEAD-box helicase" evidence="2">
    <location>
        <begin position="388"/>
        <end position="600"/>
    </location>
</feature>
<reference evidence="5" key="1">
    <citation type="submission" date="2021-01" db="EMBL/GenBank/DDBJ databases">
        <authorList>
            <consortium name="Genoscope - CEA"/>
            <person name="William W."/>
        </authorList>
    </citation>
    <scope>NUCLEOTIDE SEQUENCE</scope>
</reference>
<dbReference type="PANTHER" id="PTHR10492">
    <property type="match status" value="1"/>
</dbReference>
<dbReference type="GO" id="GO:0043139">
    <property type="term" value="F:5'-3' DNA helicase activity"/>
    <property type="evidence" value="ECO:0007669"/>
    <property type="project" value="UniProtKB-EC"/>
</dbReference>
<keyword evidence="1" id="KW-0378">Hydrolase</keyword>
<comment type="similarity">
    <text evidence="1">Belongs to the helicase family.</text>
</comment>
<protein>
    <recommendedName>
        <fullName evidence="1">ATP-dependent DNA helicase</fullName>
        <ecNumber evidence="1">5.6.2.3</ecNumber>
    </recommendedName>
</protein>
<evidence type="ECO:0000259" key="3">
    <source>
        <dbReference type="Pfam" id="PF14214"/>
    </source>
</evidence>
<dbReference type="GO" id="GO:0005524">
    <property type="term" value="F:ATP binding"/>
    <property type="evidence" value="ECO:0007669"/>
    <property type="project" value="UniProtKB-KW"/>
</dbReference>
<dbReference type="GO" id="GO:0006281">
    <property type="term" value="P:DNA repair"/>
    <property type="evidence" value="ECO:0007669"/>
    <property type="project" value="UniProtKB-KW"/>
</dbReference>
<keyword evidence="1" id="KW-0227">DNA damage</keyword>
<keyword evidence="1" id="KW-0233">DNA recombination</keyword>
<feature type="domain" description="Helitron helicase-like" evidence="3">
    <location>
        <begin position="193"/>
        <end position="325"/>
    </location>
</feature>
<dbReference type="GO" id="GO:0016787">
    <property type="term" value="F:hydrolase activity"/>
    <property type="evidence" value="ECO:0007669"/>
    <property type="project" value="UniProtKB-KW"/>
</dbReference>